<reference evidence="2 3" key="1">
    <citation type="journal article" date="2021" name="Commun. Biol.">
        <title>The genome of Shorea leprosula (Dipterocarpaceae) highlights the ecological relevance of drought in aseasonal tropical rainforests.</title>
        <authorList>
            <person name="Ng K.K.S."/>
            <person name="Kobayashi M.J."/>
            <person name="Fawcett J.A."/>
            <person name="Hatakeyama M."/>
            <person name="Paape T."/>
            <person name="Ng C.H."/>
            <person name="Ang C.C."/>
            <person name="Tnah L.H."/>
            <person name="Lee C.T."/>
            <person name="Nishiyama T."/>
            <person name="Sese J."/>
            <person name="O'Brien M.J."/>
            <person name="Copetti D."/>
            <person name="Mohd Noor M.I."/>
            <person name="Ong R.C."/>
            <person name="Putra M."/>
            <person name="Sireger I.Z."/>
            <person name="Indrioko S."/>
            <person name="Kosugi Y."/>
            <person name="Izuno A."/>
            <person name="Isagi Y."/>
            <person name="Lee S.L."/>
            <person name="Shimizu K.K."/>
        </authorList>
    </citation>
    <scope>NUCLEOTIDE SEQUENCE [LARGE SCALE GENOMIC DNA]</scope>
    <source>
        <strain evidence="2">214</strain>
    </source>
</reference>
<dbReference type="PANTHER" id="PTHR35127">
    <property type="entry name" value="OS03G0736900 PROTEIN"/>
    <property type="match status" value="1"/>
</dbReference>
<dbReference type="Pfam" id="PF25089">
    <property type="entry name" value="DUF7804"/>
    <property type="match status" value="1"/>
</dbReference>
<dbReference type="Proteomes" id="UP001054252">
    <property type="component" value="Unassembled WGS sequence"/>
</dbReference>
<evidence type="ECO:0000259" key="1">
    <source>
        <dbReference type="Pfam" id="PF25089"/>
    </source>
</evidence>
<organism evidence="2 3">
    <name type="scientific">Rubroshorea leprosula</name>
    <dbReference type="NCBI Taxonomy" id="152421"/>
    <lineage>
        <taxon>Eukaryota</taxon>
        <taxon>Viridiplantae</taxon>
        <taxon>Streptophyta</taxon>
        <taxon>Embryophyta</taxon>
        <taxon>Tracheophyta</taxon>
        <taxon>Spermatophyta</taxon>
        <taxon>Magnoliopsida</taxon>
        <taxon>eudicotyledons</taxon>
        <taxon>Gunneridae</taxon>
        <taxon>Pentapetalae</taxon>
        <taxon>rosids</taxon>
        <taxon>malvids</taxon>
        <taxon>Malvales</taxon>
        <taxon>Dipterocarpaceae</taxon>
        <taxon>Rubroshorea</taxon>
    </lineage>
</organism>
<evidence type="ECO:0000313" key="3">
    <source>
        <dbReference type="Proteomes" id="UP001054252"/>
    </source>
</evidence>
<feature type="domain" description="DUF7804" evidence="1">
    <location>
        <begin position="63"/>
        <end position="139"/>
    </location>
</feature>
<dbReference type="InterPro" id="IPR056706">
    <property type="entry name" value="DUF7804"/>
</dbReference>
<accession>A0AAV5HVD3</accession>
<sequence>MALPAIRCGAVHQLPSHLRHPIFPGHNARRQCCFATSTSCSTPKILMSRVNLEPSRSRKSRNSPERIDEWMRESVTEIVKKLPESPLLVQVYSDKSGKSAAMMEKAEESKWELVKKKWEKGEMQMPDGLILVERIEEGGAELDNDNNGEEKSKVWGIVVQGCGQAQACYLLKTNRVRVGSEMGLWCTHFCLTRVKNLRETAVSQLKNCWLLQAQ</sequence>
<dbReference type="AlphaFoldDB" id="A0AAV5HVD3"/>
<dbReference type="PANTHER" id="PTHR35127:SF1">
    <property type="entry name" value="GENOME ASSEMBLY, CHROMOSOME: A10"/>
    <property type="match status" value="1"/>
</dbReference>
<proteinExistence type="predicted"/>
<evidence type="ECO:0000313" key="2">
    <source>
        <dbReference type="EMBL" id="GKU91256.1"/>
    </source>
</evidence>
<keyword evidence="3" id="KW-1185">Reference proteome</keyword>
<gene>
    <name evidence="2" type="ORF">SLEP1_g5156</name>
</gene>
<dbReference type="EMBL" id="BPVZ01000005">
    <property type="protein sequence ID" value="GKU91256.1"/>
    <property type="molecule type" value="Genomic_DNA"/>
</dbReference>
<comment type="caution">
    <text evidence="2">The sequence shown here is derived from an EMBL/GenBank/DDBJ whole genome shotgun (WGS) entry which is preliminary data.</text>
</comment>
<protein>
    <recommendedName>
        <fullName evidence="1">DUF7804 domain-containing protein</fullName>
    </recommendedName>
</protein>
<name>A0AAV5HVD3_9ROSI</name>